<dbReference type="InterPro" id="IPR011877">
    <property type="entry name" value="Ribokinase"/>
</dbReference>
<comment type="subunit">
    <text evidence="9">Homodimer.</text>
</comment>
<dbReference type="RefSeq" id="WP_045015520.1">
    <property type="nucleotide sequence ID" value="NZ_CP166105.1"/>
</dbReference>
<keyword evidence="8 9" id="KW-0119">Carbohydrate metabolism</keyword>
<protein>
    <recommendedName>
        <fullName evidence="9">Ribokinase</fullName>
        <shortName evidence="9">RK</shortName>
        <ecNumber evidence="9">2.7.1.15</ecNumber>
    </recommendedName>
</protein>
<evidence type="ECO:0000256" key="2">
    <source>
        <dbReference type="ARBA" id="ARBA00022723"/>
    </source>
</evidence>
<feature type="binding site" evidence="9">
    <location>
        <position position="134"/>
    </location>
    <ligand>
        <name>substrate</name>
    </ligand>
</feature>
<comment type="function">
    <text evidence="9">Catalyzes the phosphorylation of ribose at O-5 in a reaction requiring ATP and magnesium. The resulting D-ribose-5-phosphate can then be used either for sythesis of nucleotides, histidine, and tryptophan, or as a component of the pentose phosphate pathway.</text>
</comment>
<proteinExistence type="inferred from homology"/>
<dbReference type="InterPro" id="IPR029056">
    <property type="entry name" value="Ribokinase-like"/>
</dbReference>
<feature type="binding site" evidence="9">
    <location>
        <begin position="37"/>
        <end position="41"/>
    </location>
    <ligand>
        <name>substrate</name>
    </ligand>
</feature>
<dbReference type="HAMAP" id="MF_01987">
    <property type="entry name" value="Ribokinase"/>
    <property type="match status" value="1"/>
</dbReference>
<comment type="caution">
    <text evidence="9">Lacks conserved residue(s) required for the propagation of feature annotation.</text>
</comment>
<comment type="subcellular location">
    <subcellularLocation>
        <location evidence="9">Cytoplasm</location>
    </subcellularLocation>
</comment>
<dbReference type="EC" id="2.7.1.15" evidence="9"/>
<evidence type="ECO:0000256" key="4">
    <source>
        <dbReference type="ARBA" id="ARBA00022777"/>
    </source>
</evidence>
<feature type="binding site" evidence="9">
    <location>
        <position position="178"/>
    </location>
    <ligand>
        <name>ATP</name>
        <dbReference type="ChEBI" id="CHEBI:30616"/>
    </ligand>
</feature>
<keyword evidence="9" id="KW-0963">Cytoplasm</keyword>
<feature type="binding site" evidence="9">
    <location>
        <position position="276"/>
    </location>
    <ligand>
        <name>K(+)</name>
        <dbReference type="ChEBI" id="CHEBI:29103"/>
    </ligand>
</feature>
<feature type="domain" description="Carbohydrate kinase PfkB" evidence="11">
    <location>
        <begin position="2"/>
        <end position="283"/>
    </location>
</feature>
<keyword evidence="13" id="KW-1185">Reference proteome</keyword>
<keyword evidence="5 9" id="KW-0067">ATP-binding</keyword>
<feature type="binding site" evidence="9">
    <location>
        <position position="274"/>
    </location>
    <ligand>
        <name>K(+)</name>
        <dbReference type="ChEBI" id="CHEBI:29103"/>
    </ligand>
</feature>
<organism evidence="12 13">
    <name type="scientific">Agrobacterium arsenijevicii</name>
    <dbReference type="NCBI Taxonomy" id="1585697"/>
    <lineage>
        <taxon>Bacteria</taxon>
        <taxon>Pseudomonadati</taxon>
        <taxon>Pseudomonadota</taxon>
        <taxon>Alphaproteobacteria</taxon>
        <taxon>Hyphomicrobiales</taxon>
        <taxon>Rhizobiaceae</taxon>
        <taxon>Rhizobium/Agrobacterium group</taxon>
        <taxon>Agrobacterium</taxon>
    </lineage>
</organism>
<comment type="pathway">
    <text evidence="9">Carbohydrate metabolism; D-ribose degradation; D-ribose 5-phosphate from beta-D-ribopyranose: step 2/2.</text>
</comment>
<dbReference type="CDD" id="cd01174">
    <property type="entry name" value="ribokinase"/>
    <property type="match status" value="1"/>
</dbReference>
<dbReference type="PANTHER" id="PTHR10584">
    <property type="entry name" value="SUGAR KINASE"/>
    <property type="match status" value="1"/>
</dbReference>
<comment type="caution">
    <text evidence="12">The sequence shown here is derived from an EMBL/GenBank/DDBJ whole genome shotgun (WGS) entry which is preliminary data.</text>
</comment>
<dbReference type="SUPFAM" id="SSF53613">
    <property type="entry name" value="Ribokinase-like"/>
    <property type="match status" value="1"/>
</dbReference>
<name>A0ABR5DCM0_9HYPH</name>
<comment type="catalytic activity">
    <reaction evidence="9">
        <text>D-ribose + ATP = D-ribose 5-phosphate + ADP + H(+)</text>
        <dbReference type="Rhea" id="RHEA:13697"/>
        <dbReference type="ChEBI" id="CHEBI:15378"/>
        <dbReference type="ChEBI" id="CHEBI:30616"/>
        <dbReference type="ChEBI" id="CHEBI:47013"/>
        <dbReference type="ChEBI" id="CHEBI:78346"/>
        <dbReference type="ChEBI" id="CHEBI:456216"/>
        <dbReference type="EC" id="2.7.1.15"/>
    </reaction>
</comment>
<keyword evidence="3 9" id="KW-0547">Nucleotide-binding</keyword>
<dbReference type="PANTHER" id="PTHR10584:SF166">
    <property type="entry name" value="RIBOKINASE"/>
    <property type="match status" value="1"/>
</dbReference>
<feature type="binding site" evidence="9">
    <location>
        <begin position="240"/>
        <end position="241"/>
    </location>
    <ligand>
        <name>ATP</name>
        <dbReference type="ChEBI" id="CHEBI:30616"/>
    </ligand>
</feature>
<keyword evidence="6 9" id="KW-0460">Magnesium</keyword>
<evidence type="ECO:0000256" key="6">
    <source>
        <dbReference type="ARBA" id="ARBA00022842"/>
    </source>
</evidence>
<evidence type="ECO:0000256" key="10">
    <source>
        <dbReference type="SAM" id="MobiDB-lite"/>
    </source>
</evidence>
<feature type="binding site" evidence="9">
    <location>
        <begin position="209"/>
        <end position="214"/>
    </location>
    <ligand>
        <name>ATP</name>
        <dbReference type="ChEBI" id="CHEBI:30616"/>
    </ligand>
</feature>
<dbReference type="EMBL" id="JWIT01000002">
    <property type="protein sequence ID" value="KJF74810.1"/>
    <property type="molecule type" value="Genomic_DNA"/>
</dbReference>
<reference evidence="12 13" key="1">
    <citation type="submission" date="2014-12" db="EMBL/GenBank/DDBJ databases">
        <authorList>
            <person name="Kuzmanovic N."/>
            <person name="Pulawska J."/>
            <person name="Obradovic A."/>
        </authorList>
    </citation>
    <scope>NUCLEOTIDE SEQUENCE [LARGE SCALE GENOMIC DNA]</scope>
    <source>
        <strain evidence="12 13">KFB 330</strain>
    </source>
</reference>
<dbReference type="InterPro" id="IPR011611">
    <property type="entry name" value="PfkB_dom"/>
</dbReference>
<evidence type="ECO:0000256" key="5">
    <source>
        <dbReference type="ARBA" id="ARBA00022840"/>
    </source>
</evidence>
<comment type="cofactor">
    <cofactor evidence="9">
        <name>Mg(2+)</name>
        <dbReference type="ChEBI" id="CHEBI:18420"/>
    </cofactor>
    <text evidence="9">Requires a divalent cation, most likely magnesium in vivo, as an electrophilic catalyst to aid phosphoryl group transfer. It is the chelate of the metal and the nucleotide that is the actual substrate.</text>
</comment>
<dbReference type="Pfam" id="PF00294">
    <property type="entry name" value="PfkB"/>
    <property type="match status" value="1"/>
</dbReference>
<keyword evidence="7 9" id="KW-0630">Potassium</keyword>
<evidence type="ECO:0000256" key="8">
    <source>
        <dbReference type="ARBA" id="ARBA00023277"/>
    </source>
</evidence>
<feature type="binding site" evidence="9">
    <location>
        <position position="237"/>
    </location>
    <ligand>
        <name>K(+)</name>
        <dbReference type="ChEBI" id="CHEBI:29103"/>
    </ligand>
</feature>
<sequence length="299" mass="30750">MIITFGSINVDFVYEVEDMPQPGQTLLTKSFRTEAGGKGANQALAAARDGAEVVMVGAVGQDGLAEIGLQNLKSATDITRVASIDGPTGNASIHIDAQGRNMIVVAAGANLVASSDSVEEGLLLRANIVLMQMENDVLEVEKLIRRTLVSKAISILNLAPAFPLSEEVLSLCDLIVVNEDEAEALAGWLGCAPSAEALSVRLDTGVLRTLGGDGAEACAFGEHVRIAAMSVDVQDTTAAGDCFVGVLASGLDCGLPLKAAMQRASVAAALTCSRKGSQSSIPERRATDSVEIGATSPAA</sequence>
<gene>
    <name evidence="9" type="primary">rbsK</name>
    <name evidence="12" type="ORF">RP75_02210</name>
</gene>
<dbReference type="PRINTS" id="PR00990">
    <property type="entry name" value="RIBOKINASE"/>
</dbReference>
<feature type="region of interest" description="Disordered" evidence="10">
    <location>
        <begin position="279"/>
        <end position="299"/>
    </location>
</feature>
<feature type="binding site" evidence="9">
    <location>
        <begin position="9"/>
        <end position="11"/>
    </location>
    <ligand>
        <name>substrate</name>
    </ligand>
</feature>
<keyword evidence="2 9" id="KW-0479">Metal-binding</keyword>
<feature type="binding site" evidence="9">
    <location>
        <position position="271"/>
    </location>
    <ligand>
        <name>K(+)</name>
        <dbReference type="ChEBI" id="CHEBI:29103"/>
    </ligand>
</feature>
<evidence type="ECO:0000256" key="7">
    <source>
        <dbReference type="ARBA" id="ARBA00022958"/>
    </source>
</evidence>
<dbReference type="Proteomes" id="UP000032564">
    <property type="component" value="Unassembled WGS sequence"/>
</dbReference>
<comment type="similarity">
    <text evidence="9">Belongs to the carbohydrate kinase PfkB family. Ribokinase subfamily.</text>
</comment>
<evidence type="ECO:0000256" key="9">
    <source>
        <dbReference type="HAMAP-Rule" id="MF_01987"/>
    </source>
</evidence>
<dbReference type="InterPro" id="IPR002139">
    <property type="entry name" value="Ribo/fructo_kinase"/>
</dbReference>
<dbReference type="Gene3D" id="3.40.1190.20">
    <property type="match status" value="1"/>
</dbReference>
<evidence type="ECO:0000256" key="1">
    <source>
        <dbReference type="ARBA" id="ARBA00022679"/>
    </source>
</evidence>
<evidence type="ECO:0000259" key="11">
    <source>
        <dbReference type="Pfam" id="PF00294"/>
    </source>
</evidence>
<evidence type="ECO:0000313" key="12">
    <source>
        <dbReference type="EMBL" id="KJF74810.1"/>
    </source>
</evidence>
<accession>A0ABR5DCM0</accession>
<feature type="binding site" evidence="9">
    <location>
        <position position="280"/>
    </location>
    <ligand>
        <name>K(+)</name>
        <dbReference type="ChEBI" id="CHEBI:29103"/>
    </ligand>
</feature>
<evidence type="ECO:0000313" key="13">
    <source>
        <dbReference type="Proteomes" id="UP000032564"/>
    </source>
</evidence>
<keyword evidence="1 9" id="KW-0808">Transferase</keyword>
<keyword evidence="4 9" id="KW-0418">Kinase</keyword>
<feature type="active site" description="Proton acceptor" evidence="9">
    <location>
        <position position="241"/>
    </location>
</feature>
<comment type="activity regulation">
    <text evidence="9">Activated by a monovalent cation that binds near, but not in, the active site. The most likely occupant of the site in vivo is potassium. Ion binding induces a conformational change that may alter substrate affinity.</text>
</comment>
<feature type="binding site" evidence="9">
    <location>
        <position position="241"/>
    </location>
    <ligand>
        <name>substrate</name>
    </ligand>
</feature>
<feature type="binding site" evidence="9">
    <location>
        <position position="235"/>
    </location>
    <ligand>
        <name>K(+)</name>
        <dbReference type="ChEBI" id="CHEBI:29103"/>
    </ligand>
</feature>
<evidence type="ECO:0000256" key="3">
    <source>
        <dbReference type="ARBA" id="ARBA00022741"/>
    </source>
</evidence>